<evidence type="ECO:0000256" key="6">
    <source>
        <dbReference type="ARBA" id="ARBA00022801"/>
    </source>
</evidence>
<dbReference type="EC" id="3.1.-.-" evidence="9"/>
<sequence>MNAFGAEDEEYYFQIAENLEDDRQFILIIYDIVDNKRRTKFAKLLEGYGTRVQKSAFEAMLSQKSYEKLVREIPHYINPASGEDSVRIYRMIGKGRVKSWGDIPKQQEEIVVV</sequence>
<evidence type="ECO:0000256" key="2">
    <source>
        <dbReference type="ARBA" id="ARBA00009959"/>
    </source>
</evidence>
<dbReference type="EMBL" id="QVEP01000053">
    <property type="protein sequence ID" value="RGB74595.1"/>
    <property type="molecule type" value="Genomic_DNA"/>
</dbReference>
<comment type="similarity">
    <text evidence="2 9">Belongs to the CRISPR-associated endoribonuclease Cas2 protein family.</text>
</comment>
<evidence type="ECO:0000256" key="1">
    <source>
        <dbReference type="ARBA" id="ARBA00001946"/>
    </source>
</evidence>
<dbReference type="GO" id="GO:0004521">
    <property type="term" value="F:RNA endonuclease activity"/>
    <property type="evidence" value="ECO:0007669"/>
    <property type="project" value="InterPro"/>
</dbReference>
<dbReference type="AlphaFoldDB" id="A0A3E2TFM0"/>
<dbReference type="GO" id="GO:0016787">
    <property type="term" value="F:hydrolase activity"/>
    <property type="evidence" value="ECO:0007669"/>
    <property type="project" value="UniProtKB-KW"/>
</dbReference>
<keyword evidence="8 9" id="KW-0051">Antiviral defense</keyword>
<keyword evidence="3 9" id="KW-0540">Nuclease</keyword>
<evidence type="ECO:0000313" key="11">
    <source>
        <dbReference type="Proteomes" id="UP000260773"/>
    </source>
</evidence>
<evidence type="ECO:0000313" key="10">
    <source>
        <dbReference type="EMBL" id="RGB74595.1"/>
    </source>
</evidence>
<dbReference type="GO" id="GO:0043571">
    <property type="term" value="P:maintenance of CRISPR repeat elements"/>
    <property type="evidence" value="ECO:0007669"/>
    <property type="project" value="UniProtKB-UniRule"/>
</dbReference>
<reference evidence="10 11" key="1">
    <citation type="submission" date="2018-08" db="EMBL/GenBank/DDBJ databases">
        <title>A genome reference for cultivated species of the human gut microbiota.</title>
        <authorList>
            <person name="Zou Y."/>
            <person name="Xue W."/>
            <person name="Luo G."/>
        </authorList>
    </citation>
    <scope>NUCLEOTIDE SEQUENCE [LARGE SCALE GENOMIC DNA]</scope>
    <source>
        <strain evidence="10 11">AF45-17</strain>
    </source>
</reference>
<evidence type="ECO:0000256" key="7">
    <source>
        <dbReference type="ARBA" id="ARBA00022842"/>
    </source>
</evidence>
<dbReference type="NCBIfam" id="TIGR01573">
    <property type="entry name" value="cas2"/>
    <property type="match status" value="1"/>
</dbReference>
<comment type="caution">
    <text evidence="10">The sequence shown here is derived from an EMBL/GenBank/DDBJ whole genome shotgun (WGS) entry which is preliminary data.</text>
</comment>
<evidence type="ECO:0000256" key="8">
    <source>
        <dbReference type="ARBA" id="ARBA00023118"/>
    </source>
</evidence>
<comment type="cofactor">
    <cofactor evidence="1 9">
        <name>Mg(2+)</name>
        <dbReference type="ChEBI" id="CHEBI:18420"/>
    </cofactor>
</comment>
<accession>A0A3E2TFM0</accession>
<dbReference type="PANTHER" id="PTHR34405:SF3">
    <property type="entry name" value="CRISPR-ASSOCIATED ENDORIBONUCLEASE CAS2 3"/>
    <property type="match status" value="1"/>
</dbReference>
<gene>
    <name evidence="9 10" type="primary">cas2</name>
    <name evidence="10" type="ORF">DW070_14835</name>
</gene>
<feature type="binding site" evidence="9">
    <location>
        <position position="31"/>
    </location>
    <ligand>
        <name>Mg(2+)</name>
        <dbReference type="ChEBI" id="CHEBI:18420"/>
        <note>catalytic</note>
    </ligand>
</feature>
<evidence type="ECO:0000256" key="4">
    <source>
        <dbReference type="ARBA" id="ARBA00022723"/>
    </source>
</evidence>
<dbReference type="HAMAP" id="MF_01471">
    <property type="entry name" value="Cas2"/>
    <property type="match status" value="1"/>
</dbReference>
<dbReference type="GO" id="GO:0046872">
    <property type="term" value="F:metal ion binding"/>
    <property type="evidence" value="ECO:0007669"/>
    <property type="project" value="UniProtKB-UniRule"/>
</dbReference>
<protein>
    <recommendedName>
        <fullName evidence="9">CRISPR-associated endoribonuclease Cas2</fullName>
        <ecNumber evidence="9">3.1.-.-</ecNumber>
    </recommendedName>
</protein>
<dbReference type="InterPro" id="IPR021127">
    <property type="entry name" value="CRISPR_associated_Cas2"/>
</dbReference>
<dbReference type="CDD" id="cd09725">
    <property type="entry name" value="Cas2_I_II_III"/>
    <property type="match status" value="1"/>
</dbReference>
<keyword evidence="5 9" id="KW-0255">Endonuclease</keyword>
<dbReference type="Pfam" id="PF09827">
    <property type="entry name" value="CRISPR_Cas2"/>
    <property type="match status" value="1"/>
</dbReference>
<keyword evidence="4 9" id="KW-0479">Metal-binding</keyword>
<comment type="subunit">
    <text evidence="9">Homodimer, forms a heterotetramer with a Cas1 homodimer.</text>
</comment>
<evidence type="ECO:0000256" key="3">
    <source>
        <dbReference type="ARBA" id="ARBA00022722"/>
    </source>
</evidence>
<dbReference type="PANTHER" id="PTHR34405">
    <property type="entry name" value="CRISPR-ASSOCIATED ENDORIBONUCLEASE CAS2"/>
    <property type="match status" value="1"/>
</dbReference>
<evidence type="ECO:0000256" key="9">
    <source>
        <dbReference type="HAMAP-Rule" id="MF_01471"/>
    </source>
</evidence>
<evidence type="ECO:0000256" key="5">
    <source>
        <dbReference type="ARBA" id="ARBA00022759"/>
    </source>
</evidence>
<keyword evidence="7 9" id="KW-0460">Magnesium</keyword>
<comment type="function">
    <text evidence="9">CRISPR (clustered regularly interspaced short palindromic repeat), is an adaptive immune system that provides protection against mobile genetic elements (viruses, transposable elements and conjugative plasmids). CRISPR clusters contain sequences complementary to antecedent mobile elements and target invading nucleic acids. CRISPR clusters are transcribed and processed into CRISPR RNA (crRNA). Functions as a ssRNA-specific endoribonuclease. Involved in the integration of spacer DNA into the CRISPR cassette.</text>
</comment>
<dbReference type="Proteomes" id="UP000260773">
    <property type="component" value="Unassembled WGS sequence"/>
</dbReference>
<dbReference type="Gene3D" id="3.30.70.240">
    <property type="match status" value="1"/>
</dbReference>
<organism evidence="10 11">
    <name type="scientific">Coprococcus catus</name>
    <dbReference type="NCBI Taxonomy" id="116085"/>
    <lineage>
        <taxon>Bacteria</taxon>
        <taxon>Bacillati</taxon>
        <taxon>Bacillota</taxon>
        <taxon>Clostridia</taxon>
        <taxon>Lachnospirales</taxon>
        <taxon>Lachnospiraceae</taxon>
        <taxon>Coprococcus</taxon>
    </lineage>
</organism>
<dbReference type="SUPFAM" id="SSF143430">
    <property type="entry name" value="TTP0101/SSO1404-like"/>
    <property type="match status" value="1"/>
</dbReference>
<name>A0A3E2TFM0_9FIRM</name>
<proteinExistence type="inferred from homology"/>
<keyword evidence="6 9" id="KW-0378">Hydrolase</keyword>
<dbReference type="InterPro" id="IPR019199">
    <property type="entry name" value="Virulence_VapD/CRISPR_Cas2"/>
</dbReference>
<dbReference type="GO" id="GO:0051607">
    <property type="term" value="P:defense response to virus"/>
    <property type="evidence" value="ECO:0007669"/>
    <property type="project" value="UniProtKB-UniRule"/>
</dbReference>